<dbReference type="InterPro" id="IPR027417">
    <property type="entry name" value="P-loop_NTPase"/>
</dbReference>
<dbReference type="AlphaFoldDB" id="A0A7D9LCA9"/>
<evidence type="ECO:0000313" key="2">
    <source>
        <dbReference type="Proteomes" id="UP001152795"/>
    </source>
</evidence>
<reference evidence="1" key="1">
    <citation type="submission" date="2020-04" db="EMBL/GenBank/DDBJ databases">
        <authorList>
            <person name="Alioto T."/>
            <person name="Alioto T."/>
            <person name="Gomez Garrido J."/>
        </authorList>
    </citation>
    <scope>NUCLEOTIDE SEQUENCE</scope>
    <source>
        <strain evidence="1">A484AB</strain>
    </source>
</reference>
<evidence type="ECO:0000313" key="1">
    <source>
        <dbReference type="EMBL" id="CAB4029882.1"/>
    </source>
</evidence>
<feature type="non-terminal residue" evidence="1">
    <location>
        <position position="1"/>
    </location>
</feature>
<protein>
    <submittedName>
        <fullName evidence="1">Uncharacterized protein</fullName>
    </submittedName>
</protein>
<dbReference type="Proteomes" id="UP001152795">
    <property type="component" value="Unassembled WGS sequence"/>
</dbReference>
<name>A0A7D9LCA9_PARCT</name>
<accession>A0A7D9LCA9</accession>
<dbReference type="EMBL" id="CACRXK020016474">
    <property type="protein sequence ID" value="CAB4029882.1"/>
    <property type="molecule type" value="Genomic_DNA"/>
</dbReference>
<organism evidence="1 2">
    <name type="scientific">Paramuricea clavata</name>
    <name type="common">Red gorgonian</name>
    <name type="synonym">Violescent sea-whip</name>
    <dbReference type="NCBI Taxonomy" id="317549"/>
    <lineage>
        <taxon>Eukaryota</taxon>
        <taxon>Metazoa</taxon>
        <taxon>Cnidaria</taxon>
        <taxon>Anthozoa</taxon>
        <taxon>Octocorallia</taxon>
        <taxon>Malacalcyonacea</taxon>
        <taxon>Plexauridae</taxon>
        <taxon>Paramuricea</taxon>
    </lineage>
</organism>
<proteinExistence type="predicted"/>
<gene>
    <name evidence="1" type="ORF">PACLA_8A083043</name>
</gene>
<sequence>MKQGKELAESHGLEYFETSAKQNQNDCSNALDVLIKTKKRHYMNMPVRSIMIKSFPID</sequence>
<dbReference type="Gene3D" id="3.40.50.300">
    <property type="entry name" value="P-loop containing nucleotide triphosphate hydrolases"/>
    <property type="match status" value="1"/>
</dbReference>
<comment type="caution">
    <text evidence="1">The sequence shown here is derived from an EMBL/GenBank/DDBJ whole genome shotgun (WGS) entry which is preliminary data.</text>
</comment>
<keyword evidence="2" id="KW-1185">Reference proteome</keyword>